<protein>
    <recommendedName>
        <fullName evidence="4">Midasin</fullName>
    </recommendedName>
</protein>
<feature type="domain" description="AAA+ ATPase" evidence="10">
    <location>
        <begin position="432"/>
        <end position="671"/>
    </location>
</feature>
<evidence type="ECO:0000259" key="10">
    <source>
        <dbReference type="SMART" id="SM00382"/>
    </source>
</evidence>
<evidence type="ECO:0000313" key="12">
    <source>
        <dbReference type="Proteomes" id="UP001620645"/>
    </source>
</evidence>
<keyword evidence="9" id="KW-1133">Transmembrane helix</keyword>
<dbReference type="InterPro" id="IPR040848">
    <property type="entry name" value="AAA_lid_7"/>
</dbReference>
<dbReference type="GO" id="GO:0042254">
    <property type="term" value="P:ribosome biogenesis"/>
    <property type="evidence" value="ECO:0007669"/>
    <property type="project" value="UniProtKB-ARBA"/>
</dbReference>
<proteinExistence type="inferred from homology"/>
<comment type="caution">
    <text evidence="11">The sequence shown here is derived from an EMBL/GenBank/DDBJ whole genome shotgun (WGS) entry which is preliminary data.</text>
</comment>
<dbReference type="SMART" id="SM00382">
    <property type="entry name" value="AAA"/>
    <property type="match status" value="5"/>
</dbReference>
<evidence type="ECO:0000256" key="3">
    <source>
        <dbReference type="ARBA" id="ARBA00007188"/>
    </source>
</evidence>
<dbReference type="InterPro" id="IPR011704">
    <property type="entry name" value="ATPase_dyneun-rel_AAA"/>
</dbReference>
<evidence type="ECO:0000256" key="1">
    <source>
        <dbReference type="ARBA" id="ARBA00004604"/>
    </source>
</evidence>
<organism evidence="11 12">
    <name type="scientific">Heterodera schachtii</name>
    <name type="common">Sugarbeet cyst nematode worm</name>
    <name type="synonym">Tylenchus schachtii</name>
    <dbReference type="NCBI Taxonomy" id="97005"/>
    <lineage>
        <taxon>Eukaryota</taxon>
        <taxon>Metazoa</taxon>
        <taxon>Ecdysozoa</taxon>
        <taxon>Nematoda</taxon>
        <taxon>Chromadorea</taxon>
        <taxon>Rhabditida</taxon>
        <taxon>Tylenchina</taxon>
        <taxon>Tylenchomorpha</taxon>
        <taxon>Tylenchoidea</taxon>
        <taxon>Heteroderidae</taxon>
        <taxon>Heteroderinae</taxon>
        <taxon>Heterodera</taxon>
    </lineage>
</organism>
<feature type="domain" description="AAA+ ATPase" evidence="10">
    <location>
        <begin position="834"/>
        <end position="983"/>
    </location>
</feature>
<dbReference type="GO" id="GO:0005524">
    <property type="term" value="F:ATP binding"/>
    <property type="evidence" value="ECO:0007669"/>
    <property type="project" value="UniProtKB-KW"/>
</dbReference>
<evidence type="ECO:0000256" key="2">
    <source>
        <dbReference type="ARBA" id="ARBA00004642"/>
    </source>
</evidence>
<sequence length="1772" mass="198171">MTKRRSGKRYRQSHPKTEDGIHLIEKRCKTIEIVEIEEPTTSVDVQQIVAQIEEPTTSADVERIVALFTTKKLVILQGPHGCGKTHTANWVAKQRNVPLKVLQINEQYDSKVLYGSYSCSEVPGEFFWQPSKFAQFLQRDCVILLENLDHGGSDLAAAIVDLAERGHAVLANGRHIPMGTQCRILGTISREEHQHHTAMIWRDYPFTVRMAPIQPAQMDSILAQMTKSHHELFNIRSKLLQTFVTVSALINHRKASMDRALNAKDLFRVISHLVNSTDQQQHSPNSLVSDRNALFGELFDAWAAHLSGDELRRCVAAVIGEALSLSPEQQQYHIDVRFPDVSILENNNNENIRSSGRIPKHAQHQQKRVQFQFGRVVLEQRMDVVQQEQQQSNNNNNNRSGKSCAGVGAPFVLTRDAAQLLERVAACVSRSPPEPVLLAGDTGVGKTATVQHMARLLRVPLHVVNLSQESEFSDLVGGHKPTSVTNILRPLVDEYISLFNETFDAEKNAKFLDNLNNCFNTHRFADLVQLIVKSSTRALNKFATNDSDETRRHRRDHWTRLLQRTRRLAKCFRHSGDDAAWRRRLLFAHVKGVLTEAAERGDWLLVDEINLAPVECMDALIELFDPSSDFIVHADFRLFACMNSANDVGKRLLPLGIRSAFTEFFVAETSAADQLRLIIRGQISTMGEQLVESVLQFYIDVRAQFPGKFNLRTLSRALAVANDQLQQRHYGTARNCLCRACSVAFVSQLDIEQRNRMQLMVTKWLGAVPSIARNAKLSGDEARNFVLIEGHKIPRGPLPVLTNDDNEQQQKQQYIFTPSVRANMALLASVVATGHFPVLMEGETSAGKTSMVMQLAKMSGNQCFRINNHEHTDVQEYIGSYAPDPSGRLEFVEGVLLRAVRNGDWIILDELNLAPSAVLEALNRLLDDNHELFVSELNITVRAHPRFRLFATQNPVGTYAGRKRLSRAFLSRFMCLQWDALPHAELPNIVQRRCGVSPRMAELMAAVLAELKVRRAIGGIFASSDGLMTLRDLFRWGHRMSSALEDGHATADWRQALADQGYFVLGTRCRTKQDEQVVVDVLQRLMGRQIDIPRLFGADSPYMPPAAALPGLSSAIVLTAQMRRMLILCAEAWRRDEPVLLVGETGCGKTTAVHQFGDLLSINCHERTDSSDLLGSIRPISVEEGGGGGFRWRDGIVLQAMRRGQRLLVDEISLAPDSVLERLNSLLEPQRAILLTDAGAAHQSDGTDNGSSNSAIGGGGETVTAAGGFQLVATMNPGNDHGKKELSKALRNRFTEVWCPAEHDHDDLLAIVRHRLLVHCQQNTNIGDDDDGAPQKQLPMNKIAQFLIKFAEFFTTSFNHLLRFSFSTRDLVTLSELFAKFYFSVGIPLPMALFHAIEANVFDALGVLPSRLSFDRRAVIDACIKQFHSLISELALGTDEGQVSFNIDICSEQQLEMDAHALRIGPFSIENFDDAHRLPVGFSLNAPATRRNALRVARALASTKPVMLEGSPGAGKSSLIVALAAATGHKLVRLNLSEQTDLHDLFGGDMPVTGPDGSASFTWRDGPVLKAIKEGCWILLDEMNLASQSVLEGLNSCFDFRKQIYIAELDRTFTLDCSRCKFFACQNPHQQGGDRRALPKSFLNRFISIFVEEMTDDDFIYILCEFCKARQAQTDNQMIVTGEECRHPSWLSSSSLFTDDRLAKMVLVNKLCRERVQPIQHQCGGPFEFNLRDLFRWVEAVAMFGGNFAFGFELIYLSRLTKQEAREKVGNK</sequence>
<name>A0ABD2HUK2_HETSC</name>
<keyword evidence="9" id="KW-0812">Transmembrane</keyword>
<feature type="transmembrane region" description="Helical" evidence="9">
    <location>
        <begin position="1734"/>
        <end position="1757"/>
    </location>
</feature>
<dbReference type="InterPro" id="IPR003593">
    <property type="entry name" value="AAA+_ATPase"/>
</dbReference>
<dbReference type="InterPro" id="IPR027417">
    <property type="entry name" value="P-loop_NTPase"/>
</dbReference>
<dbReference type="Pfam" id="PF17867">
    <property type="entry name" value="AAA_lid_7"/>
    <property type="match status" value="1"/>
</dbReference>
<feature type="domain" description="AAA+ ATPase" evidence="10">
    <location>
        <begin position="70"/>
        <end position="277"/>
    </location>
</feature>
<evidence type="ECO:0000256" key="4">
    <source>
        <dbReference type="ARBA" id="ARBA00017143"/>
    </source>
</evidence>
<reference evidence="11 12" key="1">
    <citation type="submission" date="2024-10" db="EMBL/GenBank/DDBJ databases">
        <authorList>
            <person name="Kim D."/>
        </authorList>
    </citation>
    <scope>NUCLEOTIDE SEQUENCE [LARGE SCALE GENOMIC DNA]</scope>
    <source>
        <strain evidence="11">Taebaek</strain>
    </source>
</reference>
<evidence type="ECO:0000256" key="7">
    <source>
        <dbReference type="ARBA" id="ARBA00023186"/>
    </source>
</evidence>
<dbReference type="Pfam" id="PF17865">
    <property type="entry name" value="AAA_lid_5"/>
    <property type="match status" value="1"/>
</dbReference>
<dbReference type="GO" id="GO:0005654">
    <property type="term" value="C:nucleoplasm"/>
    <property type="evidence" value="ECO:0007669"/>
    <property type="project" value="UniProtKB-SubCell"/>
</dbReference>
<dbReference type="FunFam" id="3.40.50.300:FF:001384">
    <property type="entry name" value="Midasin"/>
    <property type="match status" value="1"/>
</dbReference>
<keyword evidence="7" id="KW-0143">Chaperone</keyword>
<evidence type="ECO:0000256" key="9">
    <source>
        <dbReference type="SAM" id="Phobius"/>
    </source>
</evidence>
<feature type="domain" description="AAA+ ATPase" evidence="10">
    <location>
        <begin position="1135"/>
        <end position="1303"/>
    </location>
</feature>
<dbReference type="PANTHER" id="PTHR48103">
    <property type="entry name" value="MIDASIN-RELATED"/>
    <property type="match status" value="1"/>
</dbReference>
<keyword evidence="6" id="KW-0067">ATP-binding</keyword>
<evidence type="ECO:0000256" key="5">
    <source>
        <dbReference type="ARBA" id="ARBA00022741"/>
    </source>
</evidence>
<dbReference type="Gene3D" id="3.40.50.300">
    <property type="entry name" value="P-loop containing nucleotide triphosphate hydrolases"/>
    <property type="match status" value="5"/>
</dbReference>
<dbReference type="FunFam" id="3.40.50.300:FF:000142">
    <property type="entry name" value="Midasin"/>
    <property type="match status" value="2"/>
</dbReference>
<dbReference type="CDD" id="cd00009">
    <property type="entry name" value="AAA"/>
    <property type="match status" value="1"/>
</dbReference>
<keyword evidence="5" id="KW-0547">Nucleotide-binding</keyword>
<comment type="similarity">
    <text evidence="3">Belongs to the midasin family.</text>
</comment>
<evidence type="ECO:0000256" key="6">
    <source>
        <dbReference type="ARBA" id="ARBA00022840"/>
    </source>
</evidence>
<accession>A0ABD2HUK2</accession>
<feature type="domain" description="AAA+ ATPase" evidence="10">
    <location>
        <begin position="1502"/>
        <end position="1629"/>
    </location>
</feature>
<dbReference type="PANTHER" id="PTHR48103:SF2">
    <property type="entry name" value="MIDASIN"/>
    <property type="match status" value="1"/>
</dbReference>
<dbReference type="Pfam" id="PF07728">
    <property type="entry name" value="AAA_5"/>
    <property type="match status" value="5"/>
</dbReference>
<keyword evidence="12" id="KW-1185">Reference proteome</keyword>
<keyword evidence="8" id="KW-0539">Nucleus</keyword>
<dbReference type="SUPFAM" id="SSF52540">
    <property type="entry name" value="P-loop containing nucleoside triphosphate hydrolases"/>
    <property type="match status" value="5"/>
</dbReference>
<dbReference type="Proteomes" id="UP001620645">
    <property type="component" value="Unassembled WGS sequence"/>
</dbReference>
<dbReference type="EMBL" id="JBICCN010000411">
    <property type="protein sequence ID" value="KAL3070272.1"/>
    <property type="molecule type" value="Genomic_DNA"/>
</dbReference>
<dbReference type="InterPro" id="IPR041190">
    <property type="entry name" value="Midasin_AAA_lid_5"/>
</dbReference>
<dbReference type="GO" id="GO:0005730">
    <property type="term" value="C:nucleolus"/>
    <property type="evidence" value="ECO:0007669"/>
    <property type="project" value="UniProtKB-SubCell"/>
</dbReference>
<evidence type="ECO:0000313" key="11">
    <source>
        <dbReference type="EMBL" id="KAL3070272.1"/>
    </source>
</evidence>
<keyword evidence="9" id="KW-0472">Membrane</keyword>
<gene>
    <name evidence="11" type="ORF">niasHS_016099</name>
</gene>
<comment type="subcellular location">
    <subcellularLocation>
        <location evidence="1">Nucleus</location>
        <location evidence="1">Nucleolus</location>
    </subcellularLocation>
    <subcellularLocation>
        <location evidence="2">Nucleus</location>
        <location evidence="2">Nucleoplasm</location>
    </subcellularLocation>
</comment>
<evidence type="ECO:0000256" key="8">
    <source>
        <dbReference type="ARBA" id="ARBA00023242"/>
    </source>
</evidence>